<protein>
    <recommendedName>
        <fullName evidence="6">Large ribosomal subunit protein uL2 C-terminal domain-containing protein</fullName>
    </recommendedName>
</protein>
<dbReference type="GO" id="GO:1990904">
    <property type="term" value="C:ribonucleoprotein complex"/>
    <property type="evidence" value="ECO:0007669"/>
    <property type="project" value="UniProtKB-KW"/>
</dbReference>
<name>A0ABC8LNG9_ERUVS</name>
<dbReference type="PANTHER" id="PTHR13691">
    <property type="entry name" value="RIBOSOMAL PROTEIN L2"/>
    <property type="match status" value="1"/>
</dbReference>
<comment type="subcellular location">
    <subcellularLocation>
        <location evidence="1">Mitochondrion</location>
    </subcellularLocation>
</comment>
<evidence type="ECO:0000256" key="3">
    <source>
        <dbReference type="ARBA" id="ARBA00022980"/>
    </source>
</evidence>
<evidence type="ECO:0000259" key="6">
    <source>
        <dbReference type="SMART" id="SM01382"/>
    </source>
</evidence>
<evidence type="ECO:0000256" key="1">
    <source>
        <dbReference type="ARBA" id="ARBA00004173"/>
    </source>
</evidence>
<evidence type="ECO:0000313" key="7">
    <source>
        <dbReference type="EMBL" id="CAH8384922.1"/>
    </source>
</evidence>
<evidence type="ECO:0000256" key="5">
    <source>
        <dbReference type="ARBA" id="ARBA00023274"/>
    </source>
</evidence>
<keyword evidence="4" id="KW-0496">Mitochondrion</keyword>
<dbReference type="InterPro" id="IPR002171">
    <property type="entry name" value="Ribosomal_uL2"/>
</dbReference>
<evidence type="ECO:0000256" key="4">
    <source>
        <dbReference type="ARBA" id="ARBA00023128"/>
    </source>
</evidence>
<dbReference type="AlphaFoldDB" id="A0ABC8LNG9"/>
<dbReference type="GO" id="GO:0005840">
    <property type="term" value="C:ribosome"/>
    <property type="evidence" value="ECO:0007669"/>
    <property type="project" value="UniProtKB-KW"/>
</dbReference>
<dbReference type="InterPro" id="IPR008991">
    <property type="entry name" value="Translation_prot_SH3-like_sf"/>
</dbReference>
<organism evidence="7 8">
    <name type="scientific">Eruca vesicaria subsp. sativa</name>
    <name type="common">Garden rocket</name>
    <name type="synonym">Eruca sativa</name>
    <dbReference type="NCBI Taxonomy" id="29727"/>
    <lineage>
        <taxon>Eukaryota</taxon>
        <taxon>Viridiplantae</taxon>
        <taxon>Streptophyta</taxon>
        <taxon>Embryophyta</taxon>
        <taxon>Tracheophyta</taxon>
        <taxon>Spermatophyta</taxon>
        <taxon>Magnoliopsida</taxon>
        <taxon>eudicotyledons</taxon>
        <taxon>Gunneridae</taxon>
        <taxon>Pentapetalae</taxon>
        <taxon>rosids</taxon>
        <taxon>malvids</taxon>
        <taxon>Brassicales</taxon>
        <taxon>Brassicaceae</taxon>
        <taxon>Brassiceae</taxon>
        <taxon>Eruca</taxon>
    </lineage>
</organism>
<keyword evidence="8" id="KW-1185">Reference proteome</keyword>
<evidence type="ECO:0000313" key="8">
    <source>
        <dbReference type="Proteomes" id="UP001642260"/>
    </source>
</evidence>
<sequence>MQEKMLHKDINSMIGSSMPLGMMRIGIIIHNIEMNPKQGAKLVRAAGTNAKILKEPASLDKASIRGLTVDQRHMSCYDW</sequence>
<keyword evidence="5" id="KW-0687">Ribonucleoprotein</keyword>
<dbReference type="SUPFAM" id="SSF50104">
    <property type="entry name" value="Translation proteins SH3-like domain"/>
    <property type="match status" value="1"/>
</dbReference>
<accession>A0ABC8LNG9</accession>
<dbReference type="Proteomes" id="UP001642260">
    <property type="component" value="Unassembled WGS sequence"/>
</dbReference>
<comment type="similarity">
    <text evidence="2">Belongs to the universal ribosomal protein uL2 family.</text>
</comment>
<feature type="domain" description="Large ribosomal subunit protein uL2 C-terminal" evidence="6">
    <location>
        <begin position="12"/>
        <end position="76"/>
    </location>
</feature>
<gene>
    <name evidence="7" type="ORF">ERUC_LOCUS37405</name>
</gene>
<keyword evidence="3" id="KW-0689">Ribosomal protein</keyword>
<proteinExistence type="inferred from homology"/>
<dbReference type="InterPro" id="IPR022669">
    <property type="entry name" value="Ribosomal_uL2_C"/>
</dbReference>
<dbReference type="Pfam" id="PF03947">
    <property type="entry name" value="Ribosomal_L2_C"/>
    <property type="match status" value="1"/>
</dbReference>
<dbReference type="SMART" id="SM01382">
    <property type="entry name" value="Ribosomal_L2_C"/>
    <property type="match status" value="1"/>
</dbReference>
<dbReference type="EMBL" id="CAKOAT010640709">
    <property type="protein sequence ID" value="CAH8384922.1"/>
    <property type="molecule type" value="Genomic_DNA"/>
</dbReference>
<dbReference type="PANTHER" id="PTHR13691:SF72">
    <property type="entry name" value="EXPRESSED PROTEIN"/>
    <property type="match status" value="1"/>
</dbReference>
<reference evidence="7 8" key="1">
    <citation type="submission" date="2022-03" db="EMBL/GenBank/DDBJ databases">
        <authorList>
            <person name="Macdonald S."/>
            <person name="Ahmed S."/>
            <person name="Newling K."/>
        </authorList>
    </citation>
    <scope>NUCLEOTIDE SEQUENCE [LARGE SCALE GENOMIC DNA]</scope>
</reference>
<evidence type="ECO:0000256" key="2">
    <source>
        <dbReference type="ARBA" id="ARBA00005636"/>
    </source>
</evidence>
<dbReference type="Gene3D" id="2.30.30.30">
    <property type="match status" value="1"/>
</dbReference>
<comment type="caution">
    <text evidence="7">The sequence shown here is derived from an EMBL/GenBank/DDBJ whole genome shotgun (WGS) entry which is preliminary data.</text>
</comment>
<dbReference type="InterPro" id="IPR014722">
    <property type="entry name" value="Rib_uL2_dom2"/>
</dbReference>